<gene>
    <name evidence="6" type="ORF">DQ384_01495</name>
</gene>
<dbReference type="SUPFAM" id="SSF46785">
    <property type="entry name" value="Winged helix' DNA-binding domain"/>
    <property type="match status" value="1"/>
</dbReference>
<organism evidence="6 7">
    <name type="scientific">Sphaerisporangium album</name>
    <dbReference type="NCBI Taxonomy" id="509200"/>
    <lineage>
        <taxon>Bacteria</taxon>
        <taxon>Bacillati</taxon>
        <taxon>Actinomycetota</taxon>
        <taxon>Actinomycetes</taxon>
        <taxon>Streptosporangiales</taxon>
        <taxon>Streptosporangiaceae</taxon>
        <taxon>Sphaerisporangium</taxon>
    </lineage>
</organism>
<accession>A0A367FS68</accession>
<keyword evidence="2" id="KW-0238">DNA-binding</keyword>
<dbReference type="InterPro" id="IPR036390">
    <property type="entry name" value="WH_DNA-bd_sf"/>
</dbReference>
<dbReference type="Pfam" id="PF01047">
    <property type="entry name" value="MarR"/>
    <property type="match status" value="1"/>
</dbReference>
<sequence length="166" mass="17830">MTRSSDDVLTGYLLWRVTTKWRAAVDRAVAPVGLTHAQYSLLASLYGLSLKGAQPSQRELADFAGLEAIYVSKLVRALEKAGLVGRGVHPADPRAVQLTLTEQGAEVVRQAMEIVHTLHDDLTAPIGGTAGTENRELVRTLRALLGRGPRPDHTKAGVNPCPQPPP</sequence>
<dbReference type="EMBL" id="QOIL01000001">
    <property type="protein sequence ID" value="RCG33141.1"/>
    <property type="molecule type" value="Genomic_DNA"/>
</dbReference>
<evidence type="ECO:0000313" key="6">
    <source>
        <dbReference type="EMBL" id="RCG33141.1"/>
    </source>
</evidence>
<keyword evidence="7" id="KW-1185">Reference proteome</keyword>
<dbReference type="SMART" id="SM00347">
    <property type="entry name" value="HTH_MARR"/>
    <property type="match status" value="1"/>
</dbReference>
<reference evidence="6 7" key="1">
    <citation type="submission" date="2018-06" db="EMBL/GenBank/DDBJ databases">
        <title>Sphaerisporangium craniellae sp. nov., isolated from a marine sponge in the South China Sea.</title>
        <authorList>
            <person name="Li L."/>
        </authorList>
    </citation>
    <scope>NUCLEOTIDE SEQUENCE [LARGE SCALE GENOMIC DNA]</scope>
    <source>
        <strain evidence="6 7">CCTCC AA 208026</strain>
    </source>
</reference>
<dbReference type="RefSeq" id="WP_114026805.1">
    <property type="nucleotide sequence ID" value="NZ_QOIL01000001.1"/>
</dbReference>
<dbReference type="Proteomes" id="UP000253094">
    <property type="component" value="Unassembled WGS sequence"/>
</dbReference>
<dbReference type="GO" id="GO:0003700">
    <property type="term" value="F:DNA-binding transcription factor activity"/>
    <property type="evidence" value="ECO:0007669"/>
    <property type="project" value="InterPro"/>
</dbReference>
<dbReference type="InterPro" id="IPR036388">
    <property type="entry name" value="WH-like_DNA-bd_sf"/>
</dbReference>
<evidence type="ECO:0000259" key="5">
    <source>
        <dbReference type="PROSITE" id="PS50995"/>
    </source>
</evidence>
<comment type="caution">
    <text evidence="6">The sequence shown here is derived from an EMBL/GenBank/DDBJ whole genome shotgun (WGS) entry which is preliminary data.</text>
</comment>
<proteinExistence type="predicted"/>
<keyword evidence="1" id="KW-0805">Transcription regulation</keyword>
<evidence type="ECO:0000256" key="3">
    <source>
        <dbReference type="ARBA" id="ARBA00023163"/>
    </source>
</evidence>
<dbReference type="Gene3D" id="1.10.10.10">
    <property type="entry name" value="Winged helix-like DNA-binding domain superfamily/Winged helix DNA-binding domain"/>
    <property type="match status" value="1"/>
</dbReference>
<dbReference type="GO" id="GO:0003677">
    <property type="term" value="F:DNA binding"/>
    <property type="evidence" value="ECO:0007669"/>
    <property type="project" value="UniProtKB-KW"/>
</dbReference>
<keyword evidence="3" id="KW-0804">Transcription</keyword>
<dbReference type="PANTHER" id="PTHR33164">
    <property type="entry name" value="TRANSCRIPTIONAL REGULATOR, MARR FAMILY"/>
    <property type="match status" value="1"/>
</dbReference>
<evidence type="ECO:0000256" key="2">
    <source>
        <dbReference type="ARBA" id="ARBA00023125"/>
    </source>
</evidence>
<protein>
    <submittedName>
        <fullName evidence="6">MarR family transcriptional regulator</fullName>
    </submittedName>
</protein>
<evidence type="ECO:0000256" key="4">
    <source>
        <dbReference type="SAM" id="MobiDB-lite"/>
    </source>
</evidence>
<evidence type="ECO:0000256" key="1">
    <source>
        <dbReference type="ARBA" id="ARBA00023015"/>
    </source>
</evidence>
<feature type="domain" description="HTH marR-type" evidence="5">
    <location>
        <begin position="7"/>
        <end position="146"/>
    </location>
</feature>
<dbReference type="PANTHER" id="PTHR33164:SF64">
    <property type="entry name" value="TRANSCRIPTIONAL REGULATOR SLYA"/>
    <property type="match status" value="1"/>
</dbReference>
<dbReference type="InterPro" id="IPR039422">
    <property type="entry name" value="MarR/SlyA-like"/>
</dbReference>
<evidence type="ECO:0000313" key="7">
    <source>
        <dbReference type="Proteomes" id="UP000253094"/>
    </source>
</evidence>
<dbReference type="OrthoDB" id="9806864at2"/>
<dbReference type="GO" id="GO:0006950">
    <property type="term" value="P:response to stress"/>
    <property type="evidence" value="ECO:0007669"/>
    <property type="project" value="TreeGrafter"/>
</dbReference>
<feature type="region of interest" description="Disordered" evidence="4">
    <location>
        <begin position="146"/>
        <end position="166"/>
    </location>
</feature>
<dbReference type="PROSITE" id="PS50995">
    <property type="entry name" value="HTH_MARR_2"/>
    <property type="match status" value="1"/>
</dbReference>
<dbReference type="InterPro" id="IPR000835">
    <property type="entry name" value="HTH_MarR-typ"/>
</dbReference>
<name>A0A367FS68_9ACTN</name>
<dbReference type="AlphaFoldDB" id="A0A367FS68"/>